<evidence type="ECO:0000313" key="3">
    <source>
        <dbReference type="Proteomes" id="UP000282378"/>
    </source>
</evidence>
<dbReference type="AlphaFoldDB" id="A0A3M2W349"/>
<feature type="non-terminal residue" evidence="2">
    <location>
        <position position="59"/>
    </location>
</feature>
<accession>A0A3M2W349</accession>
<dbReference type="EMBL" id="RBNL01003721">
    <property type="protein sequence ID" value="RML45803.1"/>
    <property type="molecule type" value="Genomic_DNA"/>
</dbReference>
<dbReference type="SUPFAM" id="SSF53706">
    <property type="entry name" value="Formate dehydrogenase/DMSO reductase, domains 1-3"/>
    <property type="match status" value="1"/>
</dbReference>
<name>A0A3M2W349_PSEYM</name>
<sequence length="59" mass="6442">MHWGAYRPQVEGGKLTALLPAEWDTHPSPIGDSVAQAITSPTRVMRPAVRRSFLEKNGG</sequence>
<dbReference type="Gene3D" id="3.90.55.10">
    <property type="entry name" value="Dimethylsulfoxide Reductase, domain 3"/>
    <property type="match status" value="1"/>
</dbReference>
<evidence type="ECO:0000259" key="1">
    <source>
        <dbReference type="Pfam" id="PF18364"/>
    </source>
</evidence>
<protein>
    <submittedName>
        <fullName evidence="2">Dimethylsulfoxide reductase</fullName>
    </submittedName>
</protein>
<proteinExistence type="predicted"/>
<reference evidence="2 3" key="1">
    <citation type="submission" date="2018-08" db="EMBL/GenBank/DDBJ databases">
        <title>Recombination of ecologically and evolutionarily significant loci maintains genetic cohesion in the Pseudomonas syringae species complex.</title>
        <authorList>
            <person name="Dillon M."/>
            <person name="Thakur S."/>
            <person name="Almeida R.N.D."/>
            <person name="Weir B.S."/>
            <person name="Guttman D.S."/>
        </authorList>
    </citation>
    <scope>NUCLEOTIDE SEQUENCE [LARGE SCALE GENOMIC DNA]</scope>
    <source>
        <strain evidence="2 3">88_10</strain>
    </source>
</reference>
<gene>
    <name evidence="2" type="ORF">APX70_08200</name>
</gene>
<evidence type="ECO:0000313" key="2">
    <source>
        <dbReference type="EMBL" id="RML45803.1"/>
    </source>
</evidence>
<comment type="caution">
    <text evidence="2">The sequence shown here is derived from an EMBL/GenBank/DDBJ whole genome shotgun (WGS) entry which is preliminary data.</text>
</comment>
<dbReference type="Pfam" id="PF18364">
    <property type="entry name" value="Molybdopterin_N"/>
    <property type="match status" value="1"/>
</dbReference>
<dbReference type="InterPro" id="IPR041460">
    <property type="entry name" value="Molybdopterin_N"/>
</dbReference>
<organism evidence="2 3">
    <name type="scientific">Pseudomonas syringae pv. maculicola</name>
    <dbReference type="NCBI Taxonomy" id="59511"/>
    <lineage>
        <taxon>Bacteria</taxon>
        <taxon>Pseudomonadati</taxon>
        <taxon>Pseudomonadota</taxon>
        <taxon>Gammaproteobacteria</taxon>
        <taxon>Pseudomonadales</taxon>
        <taxon>Pseudomonadaceae</taxon>
        <taxon>Pseudomonas</taxon>
    </lineage>
</organism>
<feature type="domain" description="Molybdopterin oxidoreductase N-terminal" evidence="1">
    <location>
        <begin position="2"/>
        <end position="38"/>
    </location>
</feature>
<dbReference type="Proteomes" id="UP000282378">
    <property type="component" value="Unassembled WGS sequence"/>
</dbReference>